<feature type="domain" description="Glycosyl transferase family 1" evidence="1">
    <location>
        <begin position="163"/>
        <end position="318"/>
    </location>
</feature>
<accession>A0ABV9MZ03</accession>
<proteinExistence type="predicted"/>
<evidence type="ECO:0000313" key="3">
    <source>
        <dbReference type="Proteomes" id="UP001595953"/>
    </source>
</evidence>
<gene>
    <name evidence="2" type="ORF">ACFO5O_02680</name>
</gene>
<dbReference type="InterPro" id="IPR001296">
    <property type="entry name" value="Glyco_trans_1"/>
</dbReference>
<comment type="caution">
    <text evidence="2">The sequence shown here is derived from an EMBL/GenBank/DDBJ whole genome shotgun (WGS) entry which is preliminary data.</text>
</comment>
<name>A0ABV9MZ03_9FLAO</name>
<protein>
    <submittedName>
        <fullName evidence="2">Glycosyltransferase family 4 protein</fullName>
        <ecNumber evidence="2">2.4.-.-</ecNumber>
    </submittedName>
</protein>
<dbReference type="EMBL" id="JBHSGP010000005">
    <property type="protein sequence ID" value="MFC4721212.1"/>
    <property type="molecule type" value="Genomic_DNA"/>
</dbReference>
<keyword evidence="2" id="KW-0808">Transferase</keyword>
<keyword evidence="3" id="KW-1185">Reference proteome</keyword>
<dbReference type="CDD" id="cd03801">
    <property type="entry name" value="GT4_PimA-like"/>
    <property type="match status" value="1"/>
</dbReference>
<dbReference type="PANTHER" id="PTHR45947">
    <property type="entry name" value="SULFOQUINOVOSYL TRANSFERASE SQD2"/>
    <property type="match status" value="1"/>
</dbReference>
<dbReference type="PANTHER" id="PTHR45947:SF3">
    <property type="entry name" value="SULFOQUINOVOSYL TRANSFERASE SQD2"/>
    <property type="match status" value="1"/>
</dbReference>
<dbReference type="GO" id="GO:0016757">
    <property type="term" value="F:glycosyltransferase activity"/>
    <property type="evidence" value="ECO:0007669"/>
    <property type="project" value="UniProtKB-KW"/>
</dbReference>
<evidence type="ECO:0000313" key="2">
    <source>
        <dbReference type="EMBL" id="MFC4721212.1"/>
    </source>
</evidence>
<dbReference type="Gene3D" id="3.40.50.2000">
    <property type="entry name" value="Glycogen Phosphorylase B"/>
    <property type="match status" value="2"/>
</dbReference>
<sequence>MKTLLYIGNYLQSKRNNVSSIHVLGPLFESEGYRVIFRSSKVNKGLRLGAMLWACVRYRKQVDLVLIDTYSTLNFYFALLSSQLCRLLGLPYICCLNGGNLPHRLKQNPYLSNLIFKHAKCSVAPSLYLKNAFEFHGYTNVEFIPNTVDLQHYPFEDRTFDVPKLLWVRSFSKIYNPQLAVRVLKSLQDQGYKANLCMVGPDSDGSLEAVQALASHLGVAVSITGKLTKAEWISLSKDYNVFINTTNYDNTPVSVIEAMALGLPVVSTHVGGMPFLIEHGVHGLLVPPEDVEAMCTAIVSLFKDSKQREHLIAAARQRVEQYDWQQVRLLWHEVIA</sequence>
<keyword evidence="2" id="KW-0328">Glycosyltransferase</keyword>
<dbReference type="Pfam" id="PF00534">
    <property type="entry name" value="Glycos_transf_1"/>
    <property type="match status" value="1"/>
</dbReference>
<evidence type="ECO:0000259" key="1">
    <source>
        <dbReference type="Pfam" id="PF00534"/>
    </source>
</evidence>
<organism evidence="2 3">
    <name type="scientific">Geojedonia litorea</name>
    <dbReference type="NCBI Taxonomy" id="1268269"/>
    <lineage>
        <taxon>Bacteria</taxon>
        <taxon>Pseudomonadati</taxon>
        <taxon>Bacteroidota</taxon>
        <taxon>Flavobacteriia</taxon>
        <taxon>Flavobacteriales</taxon>
        <taxon>Flavobacteriaceae</taxon>
        <taxon>Geojedonia</taxon>
    </lineage>
</organism>
<dbReference type="Proteomes" id="UP001595953">
    <property type="component" value="Unassembled WGS sequence"/>
</dbReference>
<dbReference type="InterPro" id="IPR050194">
    <property type="entry name" value="Glycosyltransferase_grp1"/>
</dbReference>
<dbReference type="RefSeq" id="WP_387960703.1">
    <property type="nucleotide sequence ID" value="NZ_JBHSGP010000005.1"/>
</dbReference>
<reference evidence="3" key="1">
    <citation type="journal article" date="2019" name="Int. J. Syst. Evol. Microbiol.">
        <title>The Global Catalogue of Microorganisms (GCM) 10K type strain sequencing project: providing services to taxonomists for standard genome sequencing and annotation.</title>
        <authorList>
            <consortium name="The Broad Institute Genomics Platform"/>
            <consortium name="The Broad Institute Genome Sequencing Center for Infectious Disease"/>
            <person name="Wu L."/>
            <person name="Ma J."/>
        </authorList>
    </citation>
    <scope>NUCLEOTIDE SEQUENCE [LARGE SCALE GENOMIC DNA]</scope>
    <source>
        <strain evidence="3">CCUG 63682</strain>
    </source>
</reference>
<dbReference type="EC" id="2.4.-.-" evidence="2"/>
<dbReference type="SUPFAM" id="SSF53756">
    <property type="entry name" value="UDP-Glycosyltransferase/glycogen phosphorylase"/>
    <property type="match status" value="1"/>
</dbReference>